<organism evidence="2">
    <name type="scientific">Hordeum vulgare subsp. vulgare</name>
    <name type="common">Domesticated barley</name>
    <dbReference type="NCBI Taxonomy" id="112509"/>
    <lineage>
        <taxon>Eukaryota</taxon>
        <taxon>Viridiplantae</taxon>
        <taxon>Streptophyta</taxon>
        <taxon>Embryophyta</taxon>
        <taxon>Tracheophyta</taxon>
        <taxon>Spermatophyta</taxon>
        <taxon>Magnoliopsida</taxon>
        <taxon>Liliopsida</taxon>
        <taxon>Poales</taxon>
        <taxon>Poaceae</taxon>
        <taxon>BOP clade</taxon>
        <taxon>Pooideae</taxon>
        <taxon>Triticodae</taxon>
        <taxon>Triticeae</taxon>
        <taxon>Hordeinae</taxon>
        <taxon>Hordeum</taxon>
    </lineage>
</organism>
<evidence type="ECO:0000256" key="1">
    <source>
        <dbReference type="SAM" id="MobiDB-lite"/>
    </source>
</evidence>
<name>F2D6B6_HORVV</name>
<feature type="compositionally biased region" description="Basic and acidic residues" evidence="1">
    <location>
        <begin position="60"/>
        <end position="71"/>
    </location>
</feature>
<dbReference type="EMBL" id="AK359428">
    <property type="protein sequence ID" value="BAJ90637.1"/>
    <property type="molecule type" value="mRNA"/>
</dbReference>
<feature type="compositionally biased region" description="Basic residues" evidence="1">
    <location>
        <begin position="50"/>
        <end position="59"/>
    </location>
</feature>
<evidence type="ECO:0000313" key="2">
    <source>
        <dbReference type="EMBL" id="BAJ90637.1"/>
    </source>
</evidence>
<dbReference type="AlphaFoldDB" id="F2D6B6"/>
<accession>F2D6B6</accession>
<sequence>MMSVWRARRCVPRIHADEGRCAGAGRSRRAGAVRDGHGQARQATATVWRYRPRRGRARPRPGEARRQEREATNNTSR</sequence>
<proteinExistence type="evidence at transcript level"/>
<feature type="region of interest" description="Disordered" evidence="1">
    <location>
        <begin position="21"/>
        <end position="77"/>
    </location>
</feature>
<reference evidence="2" key="1">
    <citation type="journal article" date="2011" name="Plant Physiol.">
        <title>Comprehensive sequence analysis of 24,783 barley full-length cDNAs derived from 12 clone libraries.</title>
        <authorList>
            <person name="Matsumoto T."/>
            <person name="Tanaka T."/>
            <person name="Sakai H."/>
            <person name="Amano N."/>
            <person name="Kanamori H."/>
            <person name="Kurita K."/>
            <person name="Kikuta A."/>
            <person name="Kamiya K."/>
            <person name="Yamamoto M."/>
            <person name="Ikawa H."/>
            <person name="Fujii N."/>
            <person name="Hori K."/>
            <person name="Itoh T."/>
            <person name="Sato K."/>
        </authorList>
    </citation>
    <scope>NUCLEOTIDE SEQUENCE</scope>
    <source>
        <tissue evidence="2">Shoot</tissue>
    </source>
</reference>
<protein>
    <submittedName>
        <fullName evidence="2">Predicted protein</fullName>
    </submittedName>
</protein>